<evidence type="ECO:0000313" key="5">
    <source>
        <dbReference type="Proteomes" id="UP000653472"/>
    </source>
</evidence>
<dbReference type="PANTHER" id="PTHR33570:SF2">
    <property type="entry name" value="CARBOXYMUCONOLACTONE DECARBOXYLASE-LIKE DOMAIN-CONTAINING PROTEIN"/>
    <property type="match status" value="1"/>
</dbReference>
<dbReference type="InterPro" id="IPR026968">
    <property type="entry name" value="PcaD/CatD"/>
</dbReference>
<dbReference type="GO" id="GO:0051920">
    <property type="term" value="F:peroxiredoxin activity"/>
    <property type="evidence" value="ECO:0007669"/>
    <property type="project" value="InterPro"/>
</dbReference>
<protein>
    <recommendedName>
        <fullName evidence="1">4-carboxymuconolactone decarboxylase</fullName>
        <ecNumber evidence="1">4.1.1.44</ecNumber>
    </recommendedName>
</protein>
<dbReference type="PANTHER" id="PTHR33570">
    <property type="entry name" value="4-CARBOXYMUCONOLACTONE DECARBOXYLASE FAMILY PROTEIN"/>
    <property type="match status" value="1"/>
</dbReference>
<dbReference type="InterPro" id="IPR029058">
    <property type="entry name" value="AB_hydrolase_fold"/>
</dbReference>
<dbReference type="GO" id="GO:0042952">
    <property type="term" value="P:beta-ketoadipate pathway"/>
    <property type="evidence" value="ECO:0007669"/>
    <property type="project" value="InterPro"/>
</dbReference>
<feature type="domain" description="Carboxymuconolactone decarboxylase-like" evidence="3">
    <location>
        <begin position="304"/>
        <end position="387"/>
    </location>
</feature>
<dbReference type="SUPFAM" id="SSF53474">
    <property type="entry name" value="alpha/beta-Hydrolases"/>
    <property type="match status" value="1"/>
</dbReference>
<dbReference type="EC" id="4.1.1.44" evidence="1"/>
<dbReference type="RefSeq" id="WP_168149070.1">
    <property type="nucleotide sequence ID" value="NZ_JAAVXB010000009.1"/>
</dbReference>
<dbReference type="Pfam" id="PF00561">
    <property type="entry name" value="Abhydrolase_1"/>
    <property type="match status" value="1"/>
</dbReference>
<dbReference type="InterPro" id="IPR029032">
    <property type="entry name" value="AhpD-like"/>
</dbReference>
<dbReference type="InterPro" id="IPR052512">
    <property type="entry name" value="4CMD/NDH-1_regulator"/>
</dbReference>
<dbReference type="SUPFAM" id="SSF69118">
    <property type="entry name" value="AhpD-like"/>
    <property type="match status" value="1"/>
</dbReference>
<dbReference type="GO" id="GO:0047570">
    <property type="term" value="F:3-oxoadipate enol-lactonase activity"/>
    <property type="evidence" value="ECO:0007669"/>
    <property type="project" value="InterPro"/>
</dbReference>
<dbReference type="InterPro" id="IPR000073">
    <property type="entry name" value="AB_hydrolase_1"/>
</dbReference>
<proteinExistence type="predicted"/>
<dbReference type="Proteomes" id="UP000653472">
    <property type="component" value="Unassembled WGS sequence"/>
</dbReference>
<dbReference type="Gene3D" id="1.20.1290.10">
    <property type="entry name" value="AhpD-like"/>
    <property type="match status" value="1"/>
</dbReference>
<dbReference type="PRINTS" id="PR00111">
    <property type="entry name" value="ABHYDROLASE"/>
</dbReference>
<dbReference type="Gene3D" id="3.40.50.1820">
    <property type="entry name" value="alpha/beta hydrolase"/>
    <property type="match status" value="1"/>
</dbReference>
<evidence type="ECO:0000259" key="3">
    <source>
        <dbReference type="Pfam" id="PF02627"/>
    </source>
</evidence>
<reference evidence="4" key="1">
    <citation type="submission" date="2020-03" db="EMBL/GenBank/DDBJ databases">
        <title>Solimonas marina sp. nov., isolated from deep seawater of the Pacific Ocean.</title>
        <authorList>
            <person name="Liu X."/>
            <person name="Lai Q."/>
            <person name="Sun F."/>
            <person name="Gai Y."/>
            <person name="Li G."/>
            <person name="Shao Z."/>
        </authorList>
    </citation>
    <scope>NUCLEOTIDE SEQUENCE</scope>
    <source>
        <strain evidence="4">C16B3</strain>
    </source>
</reference>
<name>A0A970B5U0_9GAMM</name>
<keyword evidence="4" id="KW-0378">Hydrolase</keyword>
<dbReference type="NCBIfam" id="TIGR02427">
    <property type="entry name" value="protocat_pcaD"/>
    <property type="match status" value="1"/>
</dbReference>
<dbReference type="InterPro" id="IPR003779">
    <property type="entry name" value="CMD-like"/>
</dbReference>
<dbReference type="NCBIfam" id="TIGR02425">
    <property type="entry name" value="decarb_PcaC"/>
    <property type="match status" value="1"/>
</dbReference>
<evidence type="ECO:0000313" key="4">
    <source>
        <dbReference type="EMBL" id="NKF23752.1"/>
    </source>
</evidence>
<dbReference type="GO" id="GO:0047575">
    <property type="term" value="F:4-carboxymuconolactone decarboxylase activity"/>
    <property type="evidence" value="ECO:0007669"/>
    <property type="project" value="UniProtKB-UniRule"/>
</dbReference>
<dbReference type="Pfam" id="PF02627">
    <property type="entry name" value="CMD"/>
    <property type="match status" value="1"/>
</dbReference>
<organism evidence="4 5">
    <name type="scientific">Solimonas marina</name>
    <dbReference type="NCBI Taxonomy" id="2714601"/>
    <lineage>
        <taxon>Bacteria</taxon>
        <taxon>Pseudomonadati</taxon>
        <taxon>Pseudomonadota</taxon>
        <taxon>Gammaproteobacteria</taxon>
        <taxon>Nevskiales</taxon>
        <taxon>Nevskiaceae</taxon>
        <taxon>Solimonas</taxon>
    </lineage>
</organism>
<evidence type="ECO:0000256" key="1">
    <source>
        <dbReference type="NCBIfam" id="TIGR02425"/>
    </source>
</evidence>
<dbReference type="InterPro" id="IPR012788">
    <property type="entry name" value="Decarb_PcaC"/>
</dbReference>
<keyword evidence="5" id="KW-1185">Reference proteome</keyword>
<evidence type="ECO:0000259" key="2">
    <source>
        <dbReference type="Pfam" id="PF00561"/>
    </source>
</evidence>
<accession>A0A970B5U0</accession>
<sequence length="399" mass="42862">MPHVQANGIRLHYRFDERRDGAADAPVLVLSNSLGTTLAMWDPQIAAFTEHFRVLRYDMRGHGDSDAPDGDYSIETLGRDVVGLLDALGLQRVHFCGLSIGGLTGQWLGLHAAARLQRLIVCNTAAKIGQADGWNARIAQVRAKGMTDVAAASIGRWFTAEFVDRDPAAVDAVHRQLLSLTTPGYCGGCAAVRDADFRGALAAITVPTLVVGGRGDQVTTVADARFIAAGVADGRVAEISGAHLSNIESQAAFDAAVLRFLGVDVVQHLHEDARYAIGLARRRETLGSAHVDRSLQNVTPFNAEFQDAITRNAWGEIWTRAGLPGHTRSLLTIAMLIALGRDGELKLHLNAARHNGVTRDEIKELLMQAAIYCGVPAANHAFSLAAEIFAQQDREATQA</sequence>
<dbReference type="EMBL" id="JAAVXB010000009">
    <property type="protein sequence ID" value="NKF23752.1"/>
    <property type="molecule type" value="Genomic_DNA"/>
</dbReference>
<gene>
    <name evidence="4" type="primary">pcaD</name>
    <name evidence="4" type="ORF">G7Y82_15650</name>
</gene>
<dbReference type="AlphaFoldDB" id="A0A970B5U0"/>
<comment type="caution">
    <text evidence="4">The sequence shown here is derived from an EMBL/GenBank/DDBJ whole genome shotgun (WGS) entry which is preliminary data.</text>
</comment>
<feature type="domain" description="AB hydrolase-1" evidence="2">
    <location>
        <begin position="26"/>
        <end position="248"/>
    </location>
</feature>